<evidence type="ECO:0000313" key="5">
    <source>
        <dbReference type="EMBL" id="RYN36581.1"/>
    </source>
</evidence>
<dbReference type="Gene3D" id="3.40.50.150">
    <property type="entry name" value="Vaccinia Virus protein VP39"/>
    <property type="match status" value="1"/>
</dbReference>
<keyword evidence="3" id="KW-0949">S-adenosyl-L-methionine</keyword>
<evidence type="ECO:0000256" key="2">
    <source>
        <dbReference type="ARBA" id="ARBA00022679"/>
    </source>
</evidence>
<comment type="caution">
    <text evidence="5">The sequence shown here is derived from an EMBL/GenBank/DDBJ whole genome shotgun (WGS) entry which is preliminary data.</text>
</comment>
<protein>
    <recommendedName>
        <fullName evidence="4">O-methyltransferase C-terminal domain-containing protein</fullName>
    </recommendedName>
</protein>
<proteinExistence type="predicted"/>
<dbReference type="Gene3D" id="1.10.10.10">
    <property type="entry name" value="Winged helix-like DNA-binding domain superfamily/Winged helix DNA-binding domain"/>
    <property type="match status" value="1"/>
</dbReference>
<keyword evidence="1" id="KW-0489">Methyltransferase</keyword>
<dbReference type="SUPFAM" id="SSF46785">
    <property type="entry name" value="Winged helix' DNA-binding domain"/>
    <property type="match status" value="1"/>
</dbReference>
<dbReference type="InterPro" id="IPR016461">
    <property type="entry name" value="COMT-like"/>
</dbReference>
<dbReference type="PANTHER" id="PTHR43712">
    <property type="entry name" value="PUTATIVE (AFU_ORTHOLOGUE AFUA_4G14580)-RELATED"/>
    <property type="match status" value="1"/>
</dbReference>
<dbReference type="PANTHER" id="PTHR43712:SF1">
    <property type="entry name" value="HYPOTHETICAL O-METHYLTRANSFERASE (EUROFUNG)-RELATED"/>
    <property type="match status" value="1"/>
</dbReference>
<dbReference type="AlphaFoldDB" id="A0A4Q4M224"/>
<dbReference type="Pfam" id="PF00891">
    <property type="entry name" value="Methyltransf_2"/>
    <property type="match status" value="1"/>
</dbReference>
<dbReference type="GO" id="GO:0008171">
    <property type="term" value="F:O-methyltransferase activity"/>
    <property type="evidence" value="ECO:0007669"/>
    <property type="project" value="InterPro"/>
</dbReference>
<evidence type="ECO:0000313" key="6">
    <source>
        <dbReference type="Proteomes" id="UP000292402"/>
    </source>
</evidence>
<organism evidence="5 6">
    <name type="scientific">Alternaria tenuissima</name>
    <dbReference type="NCBI Taxonomy" id="119927"/>
    <lineage>
        <taxon>Eukaryota</taxon>
        <taxon>Fungi</taxon>
        <taxon>Dikarya</taxon>
        <taxon>Ascomycota</taxon>
        <taxon>Pezizomycotina</taxon>
        <taxon>Dothideomycetes</taxon>
        <taxon>Pleosporomycetidae</taxon>
        <taxon>Pleosporales</taxon>
        <taxon>Pleosporineae</taxon>
        <taxon>Pleosporaceae</taxon>
        <taxon>Alternaria</taxon>
        <taxon>Alternaria sect. Alternaria</taxon>
        <taxon>Alternaria alternata complex</taxon>
    </lineage>
</organism>
<accession>A0A4Q4M224</accession>
<dbReference type="InterPro" id="IPR001077">
    <property type="entry name" value="COMT_C"/>
</dbReference>
<evidence type="ECO:0000256" key="1">
    <source>
        <dbReference type="ARBA" id="ARBA00022603"/>
    </source>
</evidence>
<name>A0A4Q4M224_9PLEO</name>
<sequence>MSAITFLSESLNTDPGEGVAADTILEALESLASGNIPAPLRDDEEKRLRFLEAARMASLKLEQPWDTMQRLIFCALPPNMVQVGIDIGLWRLLTKREGAVMSVSEMAVELGAEKALLVRVLRWAATQWMVEQVGVETYRATNITRYLSMSGLESVIFHVTERNIALYNAIPKWLADNSYKQPQDNKNLPFNLSKNTDLHFFEWLSQRPRHQQAFNEYMSFQRVGQKSWLDVFPLEKYVHASSAGVEHRKLFVDVGGGYGHQSREVIRRFPWVQGRVVLQDTHAAAIDSAKGIEGLEVVHHDFNKVQPVKGACVYYLRNILHDWPDQVCLNILSQLKDALAPDSVILLDELTLGDESTHWYGASFDLLMMANYGARERSLAEWDRILEKVGLERKTFVPYSMHGDGIQVVGARATVHERL</sequence>
<dbReference type="InterPro" id="IPR029063">
    <property type="entry name" value="SAM-dependent_MTases_sf"/>
</dbReference>
<reference evidence="6" key="1">
    <citation type="journal article" date="2019" name="bioRxiv">
        <title>Genomics, evolutionary history and diagnostics of the Alternaria alternata species group including apple and Asian pear pathotypes.</title>
        <authorList>
            <person name="Armitage A.D."/>
            <person name="Cockerton H.M."/>
            <person name="Sreenivasaprasad S."/>
            <person name="Woodhall J.W."/>
            <person name="Lane C.R."/>
            <person name="Harrison R.J."/>
            <person name="Clarkson J.P."/>
        </authorList>
    </citation>
    <scope>NUCLEOTIDE SEQUENCE [LARGE SCALE GENOMIC DNA]</scope>
    <source>
        <strain evidence="6">FERA 1082</strain>
    </source>
</reference>
<dbReference type="Proteomes" id="UP000292402">
    <property type="component" value="Unassembled WGS sequence"/>
</dbReference>
<dbReference type="PROSITE" id="PS51683">
    <property type="entry name" value="SAM_OMT_II"/>
    <property type="match status" value="1"/>
</dbReference>
<keyword evidence="2" id="KW-0808">Transferase</keyword>
<dbReference type="GO" id="GO:0032259">
    <property type="term" value="P:methylation"/>
    <property type="evidence" value="ECO:0007669"/>
    <property type="project" value="UniProtKB-KW"/>
</dbReference>
<evidence type="ECO:0000259" key="4">
    <source>
        <dbReference type="Pfam" id="PF00891"/>
    </source>
</evidence>
<dbReference type="EMBL" id="PDXA01000063">
    <property type="protein sequence ID" value="RYN36581.1"/>
    <property type="molecule type" value="Genomic_DNA"/>
</dbReference>
<evidence type="ECO:0000256" key="3">
    <source>
        <dbReference type="ARBA" id="ARBA00022691"/>
    </source>
</evidence>
<dbReference type="InterPro" id="IPR036388">
    <property type="entry name" value="WH-like_DNA-bd_sf"/>
</dbReference>
<dbReference type="SUPFAM" id="SSF53335">
    <property type="entry name" value="S-adenosyl-L-methionine-dependent methyltransferases"/>
    <property type="match status" value="1"/>
</dbReference>
<gene>
    <name evidence="5" type="ORF">AA0114_g11620</name>
</gene>
<dbReference type="InterPro" id="IPR036390">
    <property type="entry name" value="WH_DNA-bd_sf"/>
</dbReference>
<feature type="domain" description="O-methyltransferase C-terminal" evidence="4">
    <location>
        <begin position="245"/>
        <end position="390"/>
    </location>
</feature>